<dbReference type="AlphaFoldDB" id="A0A1K1P245"/>
<evidence type="ECO:0000313" key="5">
    <source>
        <dbReference type="Proteomes" id="UP001326715"/>
    </source>
</evidence>
<dbReference type="STRING" id="1004.SAMN05661012_01711"/>
<dbReference type="InterPro" id="IPR036291">
    <property type="entry name" value="NAD(P)-bd_dom_sf"/>
</dbReference>
<dbReference type="GO" id="GO:0005737">
    <property type="term" value="C:cytoplasm"/>
    <property type="evidence" value="ECO:0007669"/>
    <property type="project" value="TreeGrafter"/>
</dbReference>
<dbReference type="InterPro" id="IPR001509">
    <property type="entry name" value="Epimerase_deHydtase"/>
</dbReference>
<dbReference type="OrthoDB" id="596910at2"/>
<dbReference type="InterPro" id="IPR051783">
    <property type="entry name" value="NAD(P)-dependent_oxidoreduct"/>
</dbReference>
<dbReference type="RefSeq" id="WP_072358879.1">
    <property type="nucleotide sequence ID" value="NZ_CBHWAX010000029.1"/>
</dbReference>
<name>A0A1K1P245_9BACT</name>
<feature type="domain" description="NAD-dependent epimerase/dehydratase" evidence="1">
    <location>
        <begin position="2"/>
        <end position="226"/>
    </location>
</feature>
<dbReference type="Gene3D" id="3.40.50.720">
    <property type="entry name" value="NAD(P)-binding Rossmann-like Domain"/>
    <property type="match status" value="1"/>
</dbReference>
<dbReference type="GO" id="GO:0004029">
    <property type="term" value="F:aldehyde dehydrogenase (NAD+) activity"/>
    <property type="evidence" value="ECO:0007669"/>
    <property type="project" value="TreeGrafter"/>
</dbReference>
<evidence type="ECO:0000259" key="1">
    <source>
        <dbReference type="Pfam" id="PF01370"/>
    </source>
</evidence>
<evidence type="ECO:0000313" key="3">
    <source>
        <dbReference type="EMBL" id="WQG87465.1"/>
    </source>
</evidence>
<organism evidence="2 4">
    <name type="scientific">Chitinophaga sancti</name>
    <dbReference type="NCBI Taxonomy" id="1004"/>
    <lineage>
        <taxon>Bacteria</taxon>
        <taxon>Pseudomonadati</taxon>
        <taxon>Bacteroidota</taxon>
        <taxon>Chitinophagia</taxon>
        <taxon>Chitinophagales</taxon>
        <taxon>Chitinophagaceae</taxon>
        <taxon>Chitinophaga</taxon>
    </lineage>
</organism>
<dbReference type="PANTHER" id="PTHR48079:SF6">
    <property type="entry name" value="NAD(P)-BINDING DOMAIN-CONTAINING PROTEIN-RELATED"/>
    <property type="match status" value="1"/>
</dbReference>
<dbReference type="EMBL" id="FPIZ01000004">
    <property type="protein sequence ID" value="SFW41555.1"/>
    <property type="molecule type" value="Genomic_DNA"/>
</dbReference>
<reference evidence="3 5" key="2">
    <citation type="submission" date="2023-11" db="EMBL/GenBank/DDBJ databases">
        <title>MicrobeMod: A computational toolkit for identifying prokaryotic methylation and restriction-modification with nanopore sequencing.</title>
        <authorList>
            <person name="Crits-Christoph A."/>
            <person name="Kang S.C."/>
            <person name="Lee H."/>
            <person name="Ostrov N."/>
        </authorList>
    </citation>
    <scope>NUCLEOTIDE SEQUENCE [LARGE SCALE GENOMIC DNA]</scope>
    <source>
        <strain evidence="3 5">ATCC 23090</strain>
    </source>
</reference>
<proteinExistence type="predicted"/>
<gene>
    <name evidence="2" type="ORF">SAMN05661012_01711</name>
    <name evidence="3" type="ORF">SR876_21295</name>
</gene>
<dbReference type="PANTHER" id="PTHR48079">
    <property type="entry name" value="PROTEIN YEEZ"/>
    <property type="match status" value="1"/>
</dbReference>
<sequence length="330" mass="36975">MILVTGGTGFLGSHLLRKLVKTGVPVRALYRKEIPEQLKDIADRITWIKGDVLDVVALEEAMEGVEKVYHCAGVVSFRPEAREQIMKVNIDGTANVVNLALDAGVKKLVHVSSVAALGRAKTGQMIDENTEWQDSSHNSQYAVSKYKAEMEVWRGIAEGLPAAIVNPSIILGPDFWEDGSGLLIKNAWKEFPYYTEGVTGFTDVEDVAEIMFRLMESNISGQRFVISADNWRYVDLFTEMAQQLGKKPPHKLVKPWQAEIVWRIETLKSKITGKKAVLTKETAHTAQLKVYYNNQKIKAVLPDFSFTPLKETVARMSKAYLKKMQSSSQQ</sequence>
<evidence type="ECO:0000313" key="2">
    <source>
        <dbReference type="EMBL" id="SFW41555.1"/>
    </source>
</evidence>
<dbReference type="Pfam" id="PF01370">
    <property type="entry name" value="Epimerase"/>
    <property type="match status" value="1"/>
</dbReference>
<accession>A0A1K1P245</accession>
<reference evidence="2 4" key="1">
    <citation type="submission" date="2016-11" db="EMBL/GenBank/DDBJ databases">
        <authorList>
            <person name="Jaros S."/>
            <person name="Januszkiewicz K."/>
            <person name="Wedrychowicz H."/>
        </authorList>
    </citation>
    <scope>NUCLEOTIDE SEQUENCE [LARGE SCALE GENOMIC DNA]</scope>
    <source>
        <strain evidence="2 4">DSM 784</strain>
    </source>
</reference>
<dbReference type="EMBL" id="CP140154">
    <property type="protein sequence ID" value="WQG87465.1"/>
    <property type="molecule type" value="Genomic_DNA"/>
</dbReference>
<dbReference type="Proteomes" id="UP001326715">
    <property type="component" value="Chromosome"/>
</dbReference>
<keyword evidence="5" id="KW-1185">Reference proteome</keyword>
<protein>
    <submittedName>
        <fullName evidence="2">Nucleoside-diphosphate-sugar epimerase</fullName>
    </submittedName>
    <submittedName>
        <fullName evidence="3">SDR family NAD(P)-dependent oxidoreductase</fullName>
    </submittedName>
</protein>
<evidence type="ECO:0000313" key="4">
    <source>
        <dbReference type="Proteomes" id="UP000183788"/>
    </source>
</evidence>
<dbReference type="SUPFAM" id="SSF51735">
    <property type="entry name" value="NAD(P)-binding Rossmann-fold domains"/>
    <property type="match status" value="1"/>
</dbReference>
<dbReference type="Proteomes" id="UP000183788">
    <property type="component" value="Unassembled WGS sequence"/>
</dbReference>